<gene>
    <name evidence="1" type="ORF">NQ318_016432</name>
</gene>
<dbReference type="PANTHER" id="PTHR47326">
    <property type="entry name" value="TRANSPOSABLE ELEMENT TC3 TRANSPOSASE-LIKE PROTEIN"/>
    <property type="match status" value="1"/>
</dbReference>
<evidence type="ECO:0008006" key="3">
    <source>
        <dbReference type="Google" id="ProtNLM"/>
    </source>
</evidence>
<protein>
    <recommendedName>
        <fullName evidence="3">Transposase</fullName>
    </recommendedName>
</protein>
<dbReference type="Proteomes" id="UP001162162">
    <property type="component" value="Unassembled WGS sequence"/>
</dbReference>
<dbReference type="EMBL" id="JAPWTK010000016">
    <property type="protein sequence ID" value="KAJ8958705.1"/>
    <property type="molecule type" value="Genomic_DNA"/>
</dbReference>
<organism evidence="1 2">
    <name type="scientific">Aromia moschata</name>
    <dbReference type="NCBI Taxonomy" id="1265417"/>
    <lineage>
        <taxon>Eukaryota</taxon>
        <taxon>Metazoa</taxon>
        <taxon>Ecdysozoa</taxon>
        <taxon>Arthropoda</taxon>
        <taxon>Hexapoda</taxon>
        <taxon>Insecta</taxon>
        <taxon>Pterygota</taxon>
        <taxon>Neoptera</taxon>
        <taxon>Endopterygota</taxon>
        <taxon>Coleoptera</taxon>
        <taxon>Polyphaga</taxon>
        <taxon>Cucujiformia</taxon>
        <taxon>Chrysomeloidea</taxon>
        <taxon>Cerambycidae</taxon>
        <taxon>Cerambycinae</taxon>
        <taxon>Callichromatini</taxon>
        <taxon>Aromia</taxon>
    </lineage>
</organism>
<name>A0AAV8Z413_9CUCU</name>
<dbReference type="PANTHER" id="PTHR47326:SF1">
    <property type="entry name" value="HTH PSQ-TYPE DOMAIN-CONTAINING PROTEIN"/>
    <property type="match status" value="1"/>
</dbReference>
<dbReference type="GO" id="GO:0003676">
    <property type="term" value="F:nucleic acid binding"/>
    <property type="evidence" value="ECO:0007669"/>
    <property type="project" value="InterPro"/>
</dbReference>
<dbReference type="Gene3D" id="3.30.420.10">
    <property type="entry name" value="Ribonuclease H-like superfamily/Ribonuclease H"/>
    <property type="match status" value="1"/>
</dbReference>
<dbReference type="InterPro" id="IPR036397">
    <property type="entry name" value="RNaseH_sf"/>
</dbReference>
<keyword evidence="2" id="KW-1185">Reference proteome</keyword>
<accession>A0AAV8Z413</accession>
<reference evidence="1" key="1">
    <citation type="journal article" date="2023" name="Insect Mol. Biol.">
        <title>Genome sequencing provides insights into the evolution of gene families encoding plant cell wall-degrading enzymes in longhorned beetles.</title>
        <authorList>
            <person name="Shin N.R."/>
            <person name="Okamura Y."/>
            <person name="Kirsch R."/>
            <person name="Pauchet Y."/>
        </authorList>
    </citation>
    <scope>NUCLEOTIDE SEQUENCE</scope>
    <source>
        <strain evidence="1">AMC_N1</strain>
    </source>
</reference>
<comment type="caution">
    <text evidence="1">The sequence shown here is derived from an EMBL/GenBank/DDBJ whole genome shotgun (WGS) entry which is preliminary data.</text>
</comment>
<evidence type="ECO:0000313" key="1">
    <source>
        <dbReference type="EMBL" id="KAJ8958705.1"/>
    </source>
</evidence>
<dbReference type="AlphaFoldDB" id="A0AAV8Z413"/>
<sequence length="246" mass="28696">MAALPVMPEVGINILISVELTYLTSLNGKFMENLKRTLEEQFGYAPRDTPNGNSDNTVATVLQYFEDHPRNSIRQVCRELNLKYSSVRKILKKNGYHDYKLHNLEHLSDPQQQRRINYVAQVMVNLEINDNWFFHHVLWTDESRFVSNEQLPVLLENVPLQLRANMCFLHDGAPPHKAEIVRQYLNETYGENWIGINEPIPWAPKSPDLTPLDFLTPSVNLERLKEKIRNACNELSREMLRKDSVR</sequence>
<proteinExistence type="predicted"/>
<evidence type="ECO:0000313" key="2">
    <source>
        <dbReference type="Proteomes" id="UP001162162"/>
    </source>
</evidence>